<dbReference type="SUPFAM" id="SSF52096">
    <property type="entry name" value="ClpP/crotonase"/>
    <property type="match status" value="1"/>
</dbReference>
<dbReference type="EMBL" id="FR854086">
    <property type="protein sequence ID" value="CCA85288.1"/>
    <property type="molecule type" value="Genomic_DNA"/>
</dbReference>
<dbReference type="PANTHER" id="PTHR35984">
    <property type="entry name" value="PERIPLASMIC SERINE PROTEASE"/>
    <property type="match status" value="1"/>
</dbReference>
<dbReference type="Pfam" id="PF01972">
    <property type="entry name" value="SDH_protease"/>
    <property type="match status" value="1"/>
</dbReference>
<evidence type="ECO:0008006" key="2">
    <source>
        <dbReference type="Google" id="ProtNLM"/>
    </source>
</evidence>
<protein>
    <recommendedName>
        <fullName evidence="2">Serine protease</fullName>
    </recommendedName>
</protein>
<dbReference type="InterPro" id="IPR002825">
    <property type="entry name" value="Pept_S49_ser-pept_pro"/>
</dbReference>
<reference evidence="1" key="1">
    <citation type="journal article" date="2011" name="PLoS ONE">
        <title>Ralstonia syzygii, the Blood Disease Bacterium and some Asian R. solanacearum strains form a single genomic species despite divergent lifestyles.</title>
        <authorList>
            <person name="Remenant B."/>
            <person name="de Cambiaire J.C."/>
            <person name="Cellier G."/>
            <person name="Jacobs J.M."/>
            <person name="Mangenot S."/>
            <person name="Barbe V."/>
            <person name="Lajus A."/>
            <person name="Vallenet D."/>
            <person name="Medigue C."/>
            <person name="Fegan M."/>
            <person name="Allen C."/>
            <person name="Prior P."/>
        </authorList>
    </citation>
    <scope>NUCLEOTIDE SEQUENCE</scope>
    <source>
        <strain evidence="1">R24</strain>
    </source>
</reference>
<organism evidence="1">
    <name type="scientific">Ralstonia syzygii R24</name>
    <dbReference type="NCBI Taxonomy" id="907261"/>
    <lineage>
        <taxon>Bacteria</taxon>
        <taxon>Pseudomonadati</taxon>
        <taxon>Pseudomonadota</taxon>
        <taxon>Betaproteobacteria</taxon>
        <taxon>Burkholderiales</taxon>
        <taxon>Burkholderiaceae</taxon>
        <taxon>Ralstonia</taxon>
        <taxon>Ralstonia solanacearum species complex</taxon>
    </lineage>
</organism>
<dbReference type="InterPro" id="IPR029045">
    <property type="entry name" value="ClpP/crotonase-like_dom_sf"/>
</dbReference>
<name>G2ZY94_9RALS</name>
<proteinExistence type="predicted"/>
<dbReference type="RefSeq" id="WP_197333344.1">
    <property type="nucleotide sequence ID" value="NZ_CP115944.1"/>
</dbReference>
<evidence type="ECO:0000313" key="1">
    <source>
        <dbReference type="EMBL" id="CCA85288.1"/>
    </source>
</evidence>
<accession>G2ZY94</accession>
<dbReference type="PANTHER" id="PTHR35984:SF1">
    <property type="entry name" value="PERIPLASMIC SERINE PROTEASE"/>
    <property type="match status" value="1"/>
</dbReference>
<gene>
    <name evidence="1" type="ORF">RALSY_11298</name>
</gene>
<dbReference type="GO" id="GO:0016020">
    <property type="term" value="C:membrane"/>
    <property type="evidence" value="ECO:0007669"/>
    <property type="project" value="InterPro"/>
</dbReference>
<dbReference type="Gene3D" id="3.90.226.10">
    <property type="entry name" value="2-enoyl-CoA Hydratase, Chain A, domain 1"/>
    <property type="match status" value="1"/>
</dbReference>
<sequence>MPTWGELLTELNANRLATGALDVDALRRKYLVRLHQLTGRPIIVYSSRWTSPGSVQIDPALISVTVGDVQGFMEVMNGIAEQNLDLIIHSPGGSLEGIEAVVKYLRQKFTHIRAIVPHAAMSAATMLATACDEIVLGKHSYLGPIDPQFHLQTPLGPRMVPAQAIIEQYEKLRDEVSADQSKLAAAIPMLGQYGPDLLVQCKNVSDLSEALVREWLNTYMLAGNEAAATAVAQWLGRHSVHKTHSRFLGRSELEQRGLKILRLEDDQGLQDAVLSVFHSFQITFSNTPVAKIIENHLGKMFLTIGQAPMIAPPFAIQLGVVPEVGPFAIPPGGPPQS</sequence>
<reference evidence="1" key="2">
    <citation type="submission" date="2011-04" db="EMBL/GenBank/DDBJ databases">
        <authorList>
            <person name="Genoscope - CEA"/>
        </authorList>
    </citation>
    <scope>NUCLEOTIDE SEQUENCE</scope>
    <source>
        <strain evidence="1">R24</strain>
    </source>
</reference>
<dbReference type="AlphaFoldDB" id="G2ZY94"/>